<proteinExistence type="inferred from homology"/>
<dbReference type="EMBL" id="JACMSC010000004">
    <property type="protein sequence ID" value="KAG6525694.1"/>
    <property type="molecule type" value="Genomic_DNA"/>
</dbReference>
<evidence type="ECO:0000256" key="4">
    <source>
        <dbReference type="ARBA" id="ARBA00022475"/>
    </source>
</evidence>
<comment type="similarity">
    <text evidence="2 8">Belongs to the Casparian strip membrane proteins (CASP) family.</text>
</comment>
<keyword evidence="4 8" id="KW-1003">Cell membrane</keyword>
<dbReference type="NCBIfam" id="TIGR01569">
    <property type="entry name" value="A_tha_TIGR01569"/>
    <property type="match status" value="1"/>
</dbReference>
<comment type="subunit">
    <text evidence="3 8">Homodimer and heterodimers.</text>
</comment>
<dbReference type="PANTHER" id="PTHR36488">
    <property type="entry name" value="CASP-LIKE PROTEIN 1U1"/>
    <property type="match status" value="1"/>
</dbReference>
<dbReference type="InterPro" id="IPR006459">
    <property type="entry name" value="CASP/CASPL"/>
</dbReference>
<gene>
    <name evidence="10" type="ORF">ZIOFF_015660</name>
</gene>
<evidence type="ECO:0000256" key="2">
    <source>
        <dbReference type="ARBA" id="ARBA00007651"/>
    </source>
</evidence>
<keyword evidence="5 8" id="KW-0812">Transmembrane</keyword>
<evidence type="ECO:0000313" key="10">
    <source>
        <dbReference type="EMBL" id="KAG6525694.1"/>
    </source>
</evidence>
<comment type="caution">
    <text evidence="8">Lacks conserved residue(s) required for the propagation of feature annotation.</text>
</comment>
<organism evidence="10 11">
    <name type="scientific">Zingiber officinale</name>
    <name type="common">Ginger</name>
    <name type="synonym">Amomum zingiber</name>
    <dbReference type="NCBI Taxonomy" id="94328"/>
    <lineage>
        <taxon>Eukaryota</taxon>
        <taxon>Viridiplantae</taxon>
        <taxon>Streptophyta</taxon>
        <taxon>Embryophyta</taxon>
        <taxon>Tracheophyta</taxon>
        <taxon>Spermatophyta</taxon>
        <taxon>Magnoliopsida</taxon>
        <taxon>Liliopsida</taxon>
        <taxon>Zingiberales</taxon>
        <taxon>Zingiberaceae</taxon>
        <taxon>Zingiber</taxon>
    </lineage>
</organism>
<feature type="transmembrane region" description="Helical" evidence="8">
    <location>
        <begin position="34"/>
        <end position="53"/>
    </location>
</feature>
<sequence length="159" mass="16938">MASSNTTEAEQAVKTAGKAELPAAAPDLLKAADLGLRLLLFVATLVPLVVTVTSKQTKYIYTFKTVAKFNYSSALIYFVVACSLMGGIMASATGAVASIAYIALRGNSHVLWMKVCNQFDKFCTSIGSSVSISLIAAIILVLLVLLSTYSLYLRSHNFS</sequence>
<comment type="subcellular location">
    <subcellularLocation>
        <location evidence="1 8">Cell membrane</location>
        <topology evidence="1 8">Multi-pass membrane protein</topology>
    </subcellularLocation>
</comment>
<evidence type="ECO:0000313" key="11">
    <source>
        <dbReference type="Proteomes" id="UP000734854"/>
    </source>
</evidence>
<keyword evidence="11" id="KW-1185">Reference proteome</keyword>
<reference evidence="10 11" key="1">
    <citation type="submission" date="2020-08" db="EMBL/GenBank/DDBJ databases">
        <title>Plant Genome Project.</title>
        <authorList>
            <person name="Zhang R.-G."/>
        </authorList>
    </citation>
    <scope>NUCLEOTIDE SEQUENCE [LARGE SCALE GENOMIC DNA]</scope>
    <source>
        <tissue evidence="10">Rhizome</tissue>
    </source>
</reference>
<evidence type="ECO:0000256" key="8">
    <source>
        <dbReference type="RuleBase" id="RU361233"/>
    </source>
</evidence>
<evidence type="ECO:0000256" key="1">
    <source>
        <dbReference type="ARBA" id="ARBA00004651"/>
    </source>
</evidence>
<feature type="transmembrane region" description="Helical" evidence="8">
    <location>
        <begin position="130"/>
        <end position="153"/>
    </location>
</feature>
<evidence type="ECO:0000256" key="7">
    <source>
        <dbReference type="ARBA" id="ARBA00023136"/>
    </source>
</evidence>
<evidence type="ECO:0000256" key="6">
    <source>
        <dbReference type="ARBA" id="ARBA00022989"/>
    </source>
</evidence>
<dbReference type="Pfam" id="PF04535">
    <property type="entry name" value="CASP_dom"/>
    <property type="match status" value="2"/>
</dbReference>
<keyword evidence="6 8" id="KW-1133">Transmembrane helix</keyword>
<dbReference type="Proteomes" id="UP000734854">
    <property type="component" value="Unassembled WGS sequence"/>
</dbReference>
<dbReference type="PANTHER" id="PTHR36488:SF8">
    <property type="entry name" value="CASP-LIKE PROTEIN 1U1"/>
    <property type="match status" value="1"/>
</dbReference>
<protein>
    <recommendedName>
        <fullName evidence="8">CASP-like protein</fullName>
    </recommendedName>
</protein>
<evidence type="ECO:0000256" key="5">
    <source>
        <dbReference type="ARBA" id="ARBA00022692"/>
    </source>
</evidence>
<name>A0A8J5HUT8_ZINOF</name>
<dbReference type="InterPro" id="IPR044173">
    <property type="entry name" value="CASPL"/>
</dbReference>
<evidence type="ECO:0000259" key="9">
    <source>
        <dbReference type="Pfam" id="PF04535"/>
    </source>
</evidence>
<dbReference type="InterPro" id="IPR006702">
    <property type="entry name" value="CASP_dom"/>
</dbReference>
<feature type="transmembrane region" description="Helical" evidence="8">
    <location>
        <begin position="74"/>
        <end position="104"/>
    </location>
</feature>
<comment type="caution">
    <text evidence="10">The sequence shown here is derived from an EMBL/GenBank/DDBJ whole genome shotgun (WGS) entry which is preliminary data.</text>
</comment>
<dbReference type="GO" id="GO:0005886">
    <property type="term" value="C:plasma membrane"/>
    <property type="evidence" value="ECO:0007669"/>
    <property type="project" value="UniProtKB-SubCell"/>
</dbReference>
<feature type="domain" description="Casparian strip membrane protein" evidence="9">
    <location>
        <begin position="85"/>
        <end position="138"/>
    </location>
</feature>
<keyword evidence="7 8" id="KW-0472">Membrane</keyword>
<accession>A0A8J5HUT8</accession>
<dbReference type="AlphaFoldDB" id="A0A8J5HUT8"/>
<evidence type="ECO:0000256" key="3">
    <source>
        <dbReference type="ARBA" id="ARBA00011489"/>
    </source>
</evidence>
<feature type="domain" description="Casparian strip membrane protein" evidence="9">
    <location>
        <begin position="29"/>
        <end position="84"/>
    </location>
</feature>